<evidence type="ECO:0000256" key="10">
    <source>
        <dbReference type="ARBA" id="ARBA00022837"/>
    </source>
</evidence>
<keyword evidence="15 21" id="KW-0376">Hydrogen peroxide</keyword>
<dbReference type="GO" id="GO:0140825">
    <property type="term" value="F:lactoperoxidase activity"/>
    <property type="evidence" value="ECO:0007669"/>
    <property type="project" value="UniProtKB-EC"/>
</dbReference>
<feature type="active site" description="Proton acceptor" evidence="16">
    <location>
        <position position="70"/>
    </location>
</feature>
<feature type="binding site" evidence="18">
    <location>
        <position position="74"/>
    </location>
    <ligand>
        <name>Ca(2+)</name>
        <dbReference type="ChEBI" id="CHEBI:29108"/>
        <label>1</label>
    </ligand>
</feature>
<feature type="binding site" description="axial binding residue" evidence="18">
    <location>
        <position position="193"/>
    </location>
    <ligand>
        <name>heme b</name>
        <dbReference type="ChEBI" id="CHEBI:60344"/>
    </ligand>
    <ligandPart>
        <name>Fe</name>
        <dbReference type="ChEBI" id="CHEBI:18248"/>
    </ligandPart>
</feature>
<dbReference type="GO" id="GO:0004601">
    <property type="term" value="F:peroxidase activity"/>
    <property type="evidence" value="ECO:0000318"/>
    <property type="project" value="GO_Central"/>
</dbReference>
<dbReference type="PANTHER" id="PTHR31517">
    <property type="match status" value="1"/>
</dbReference>
<dbReference type="PROSITE" id="PS50873">
    <property type="entry name" value="PEROXIDASE_4"/>
    <property type="match status" value="1"/>
</dbReference>
<dbReference type="Gene3D" id="1.10.520.10">
    <property type="match status" value="1"/>
</dbReference>
<dbReference type="GeneID" id="110800239"/>
<dbReference type="AlphaFoldDB" id="A0A9R0K865"/>
<feature type="binding site" evidence="18">
    <location>
        <position position="76"/>
    </location>
    <ligand>
        <name>Ca(2+)</name>
        <dbReference type="ChEBI" id="CHEBI:29108"/>
        <label>1</label>
    </ligand>
</feature>
<feature type="chain" id="PRO_5040532316" description="Peroxidase" evidence="21">
    <location>
        <begin position="27"/>
        <end position="331"/>
    </location>
</feature>
<evidence type="ECO:0000256" key="13">
    <source>
        <dbReference type="ARBA" id="ARBA00023157"/>
    </source>
</evidence>
<evidence type="ECO:0000256" key="21">
    <source>
        <dbReference type="RuleBase" id="RU362060"/>
    </source>
</evidence>
<keyword evidence="6 21" id="KW-0575">Peroxidase</keyword>
<evidence type="ECO:0000256" key="3">
    <source>
        <dbReference type="ARBA" id="ARBA00004613"/>
    </source>
</evidence>
<feature type="disulfide bond" evidence="20">
    <location>
        <begin position="121"/>
        <end position="323"/>
    </location>
</feature>
<dbReference type="OrthoDB" id="2113341at2759"/>
<dbReference type="SUPFAM" id="SSF48113">
    <property type="entry name" value="Heme-dependent peroxidases"/>
    <property type="match status" value="1"/>
</dbReference>
<proteinExistence type="inferred from homology"/>
<feature type="site" description="Transition state stabilizer" evidence="19">
    <location>
        <position position="66"/>
    </location>
</feature>
<feature type="disulfide bond" evidence="20">
    <location>
        <begin position="72"/>
        <end position="77"/>
    </location>
</feature>
<feature type="binding site" evidence="18">
    <location>
        <position position="80"/>
    </location>
    <ligand>
        <name>Ca(2+)</name>
        <dbReference type="ChEBI" id="CHEBI:29108"/>
        <label>1</label>
    </ligand>
</feature>
<dbReference type="Proteomes" id="UP000813463">
    <property type="component" value="Chromosome 6"/>
</dbReference>
<keyword evidence="23" id="KW-1185">Reference proteome</keyword>
<dbReference type="GO" id="GO:0009505">
    <property type="term" value="C:plant-type cell wall"/>
    <property type="evidence" value="ECO:0000318"/>
    <property type="project" value="GO_Central"/>
</dbReference>
<evidence type="ECO:0000256" key="14">
    <source>
        <dbReference type="ARBA" id="ARBA00023180"/>
    </source>
</evidence>
<keyword evidence="8 18" id="KW-0479">Metal-binding</keyword>
<evidence type="ECO:0000256" key="5">
    <source>
        <dbReference type="ARBA" id="ARBA00022525"/>
    </source>
</evidence>
<dbReference type="RefSeq" id="XP_021861233.1">
    <property type="nucleotide sequence ID" value="XM_022005541.2"/>
</dbReference>
<keyword evidence="7 21" id="KW-0349">Heme</keyword>
<dbReference type="InterPro" id="IPR000823">
    <property type="entry name" value="Peroxidase_pln"/>
</dbReference>
<evidence type="ECO:0000256" key="19">
    <source>
        <dbReference type="PIRSR" id="PIRSR600823-4"/>
    </source>
</evidence>
<dbReference type="GO" id="GO:0020037">
    <property type="term" value="F:heme binding"/>
    <property type="evidence" value="ECO:0007669"/>
    <property type="project" value="UniProtKB-UniRule"/>
</dbReference>
<comment type="cofactor">
    <cofactor evidence="18 21">
        <name>heme b</name>
        <dbReference type="ChEBI" id="CHEBI:60344"/>
    </cofactor>
    <text evidence="18 21">Binds 1 heme b (iron(II)-protoporphyrin IX) group per subunit.</text>
</comment>
<feature type="binding site" evidence="17">
    <location>
        <position position="163"/>
    </location>
    <ligand>
        <name>substrate</name>
    </ligand>
</feature>
<dbReference type="InterPro" id="IPR019794">
    <property type="entry name" value="Peroxidases_AS"/>
</dbReference>
<evidence type="ECO:0000256" key="6">
    <source>
        <dbReference type="ARBA" id="ARBA00022559"/>
    </source>
</evidence>
<dbReference type="FunFam" id="1.10.520.10:FF:000006">
    <property type="entry name" value="Peroxidase"/>
    <property type="match status" value="1"/>
</dbReference>
<comment type="similarity">
    <text evidence="21">Belongs to the peroxidase family. Classical plant (class III) peroxidase subfamily.</text>
</comment>
<evidence type="ECO:0000256" key="8">
    <source>
        <dbReference type="ARBA" id="ARBA00022723"/>
    </source>
</evidence>
<dbReference type="CDD" id="cd00693">
    <property type="entry name" value="secretory_peroxidase"/>
    <property type="match status" value="1"/>
</dbReference>
<dbReference type="GO" id="GO:0005576">
    <property type="term" value="C:extracellular region"/>
    <property type="evidence" value="ECO:0007669"/>
    <property type="project" value="UniProtKB-SubCell"/>
</dbReference>
<keyword evidence="14" id="KW-0325">Glycoprotein</keyword>
<protein>
    <recommendedName>
        <fullName evidence="4 21">Peroxidase</fullName>
        <ecNumber evidence="4 21">1.11.1.7</ecNumber>
    </recommendedName>
</protein>
<feature type="disulfide bond" evidence="20">
    <location>
        <begin position="200"/>
        <end position="232"/>
    </location>
</feature>
<evidence type="ECO:0000259" key="22">
    <source>
        <dbReference type="PROSITE" id="PS50873"/>
    </source>
</evidence>
<dbReference type="KEGG" id="soe:110800239"/>
<evidence type="ECO:0000256" key="12">
    <source>
        <dbReference type="ARBA" id="ARBA00023004"/>
    </source>
</evidence>
<dbReference type="FunFam" id="1.10.420.10:FF:000007">
    <property type="entry name" value="Peroxidase"/>
    <property type="match status" value="1"/>
</dbReference>
<evidence type="ECO:0000256" key="18">
    <source>
        <dbReference type="PIRSR" id="PIRSR600823-3"/>
    </source>
</evidence>
<evidence type="ECO:0000256" key="16">
    <source>
        <dbReference type="PIRSR" id="PIRSR600823-1"/>
    </source>
</evidence>
<dbReference type="Pfam" id="PF00141">
    <property type="entry name" value="peroxidase"/>
    <property type="match status" value="1"/>
</dbReference>
<feature type="binding site" evidence="18">
    <location>
        <position position="255"/>
    </location>
    <ligand>
        <name>Ca(2+)</name>
        <dbReference type="ChEBI" id="CHEBI:29108"/>
        <label>2</label>
    </ligand>
</feature>
<evidence type="ECO:0000256" key="2">
    <source>
        <dbReference type="ARBA" id="ARBA00002322"/>
    </source>
</evidence>
<feature type="binding site" evidence="18">
    <location>
        <position position="71"/>
    </location>
    <ligand>
        <name>Ca(2+)</name>
        <dbReference type="ChEBI" id="CHEBI:29108"/>
        <label>1</label>
    </ligand>
</feature>
<dbReference type="PRINTS" id="PR00461">
    <property type="entry name" value="PLPEROXIDASE"/>
</dbReference>
<gene>
    <name evidence="24" type="primary">LOC110800239</name>
</gene>
<feature type="binding site" evidence="18">
    <location>
        <position position="89"/>
    </location>
    <ligand>
        <name>Ca(2+)</name>
        <dbReference type="ChEBI" id="CHEBI:29108"/>
        <label>1</label>
    </ligand>
</feature>
<comment type="catalytic activity">
    <reaction evidence="1 21">
        <text>2 a phenolic donor + H2O2 = 2 a phenolic radical donor + 2 H2O</text>
        <dbReference type="Rhea" id="RHEA:56136"/>
        <dbReference type="ChEBI" id="CHEBI:15377"/>
        <dbReference type="ChEBI" id="CHEBI:16240"/>
        <dbReference type="ChEBI" id="CHEBI:139520"/>
        <dbReference type="ChEBI" id="CHEBI:139521"/>
        <dbReference type="EC" id="1.11.1.7"/>
    </reaction>
</comment>
<evidence type="ECO:0000256" key="9">
    <source>
        <dbReference type="ARBA" id="ARBA00022729"/>
    </source>
</evidence>
<dbReference type="InterPro" id="IPR033905">
    <property type="entry name" value="Secretory_peroxidase"/>
</dbReference>
<accession>A0A9R0K865</accession>
<dbReference type="PANTHER" id="PTHR31517:SF59">
    <property type="entry name" value="PEROXIDASE"/>
    <property type="match status" value="1"/>
</dbReference>
<dbReference type="InterPro" id="IPR010255">
    <property type="entry name" value="Haem_peroxidase_sf"/>
</dbReference>
<keyword evidence="13 20" id="KW-1015">Disulfide bond</keyword>
<reference evidence="24" key="2">
    <citation type="submission" date="2025-08" db="UniProtKB">
        <authorList>
            <consortium name="RefSeq"/>
        </authorList>
    </citation>
    <scope>IDENTIFICATION</scope>
    <source>
        <tissue evidence="24">Leaf</tissue>
    </source>
</reference>
<organism evidence="23 24">
    <name type="scientific">Spinacia oleracea</name>
    <name type="common">Spinach</name>
    <dbReference type="NCBI Taxonomy" id="3562"/>
    <lineage>
        <taxon>Eukaryota</taxon>
        <taxon>Viridiplantae</taxon>
        <taxon>Streptophyta</taxon>
        <taxon>Embryophyta</taxon>
        <taxon>Tracheophyta</taxon>
        <taxon>Spermatophyta</taxon>
        <taxon>Magnoliopsida</taxon>
        <taxon>eudicotyledons</taxon>
        <taxon>Gunneridae</taxon>
        <taxon>Pentapetalae</taxon>
        <taxon>Caryophyllales</taxon>
        <taxon>Chenopodiaceae</taxon>
        <taxon>Chenopodioideae</taxon>
        <taxon>Anserineae</taxon>
        <taxon>Spinacia</taxon>
    </lineage>
</organism>
<dbReference type="Gene3D" id="1.10.420.10">
    <property type="entry name" value="Peroxidase, domain 2"/>
    <property type="match status" value="1"/>
</dbReference>
<dbReference type="GO" id="GO:0006979">
    <property type="term" value="P:response to oxidative stress"/>
    <property type="evidence" value="ECO:0007669"/>
    <property type="project" value="UniProtKB-UniRule"/>
</dbReference>
<evidence type="ECO:0000313" key="23">
    <source>
        <dbReference type="Proteomes" id="UP000813463"/>
    </source>
</evidence>
<feature type="disulfide bond" evidence="20">
    <location>
        <begin position="37"/>
        <end position="115"/>
    </location>
</feature>
<evidence type="ECO:0000256" key="11">
    <source>
        <dbReference type="ARBA" id="ARBA00023002"/>
    </source>
</evidence>
<dbReference type="GO" id="GO:0046872">
    <property type="term" value="F:metal ion binding"/>
    <property type="evidence" value="ECO:0007669"/>
    <property type="project" value="UniProtKB-UniRule"/>
</dbReference>
<keyword evidence="5 21" id="KW-0964">Secreted</keyword>
<evidence type="ECO:0000256" key="4">
    <source>
        <dbReference type="ARBA" id="ARBA00012313"/>
    </source>
</evidence>
<feature type="signal peptide" evidence="21">
    <location>
        <begin position="1"/>
        <end position="26"/>
    </location>
</feature>
<evidence type="ECO:0000256" key="1">
    <source>
        <dbReference type="ARBA" id="ARBA00000189"/>
    </source>
</evidence>
<feature type="domain" description="Plant heme peroxidase family profile" evidence="22">
    <location>
        <begin position="27"/>
        <end position="327"/>
    </location>
</feature>
<evidence type="ECO:0000256" key="7">
    <source>
        <dbReference type="ARBA" id="ARBA00022617"/>
    </source>
</evidence>
<evidence type="ECO:0000256" key="20">
    <source>
        <dbReference type="PIRSR" id="PIRSR600823-5"/>
    </source>
</evidence>
<reference evidence="23" key="1">
    <citation type="journal article" date="2021" name="Nat. Commun.">
        <title>Genomic analyses provide insights into spinach domestication and the genetic basis of agronomic traits.</title>
        <authorList>
            <person name="Cai X."/>
            <person name="Sun X."/>
            <person name="Xu C."/>
            <person name="Sun H."/>
            <person name="Wang X."/>
            <person name="Ge C."/>
            <person name="Zhang Z."/>
            <person name="Wang Q."/>
            <person name="Fei Z."/>
            <person name="Jiao C."/>
            <person name="Wang Q."/>
        </authorList>
    </citation>
    <scope>NUCLEOTIDE SEQUENCE [LARGE SCALE GENOMIC DNA]</scope>
    <source>
        <strain evidence="23">cv. Varoflay</strain>
    </source>
</reference>
<keyword evidence="9 21" id="KW-0732">Signal</keyword>
<feature type="binding site" evidence="18">
    <location>
        <position position="78"/>
    </location>
    <ligand>
        <name>Ca(2+)</name>
        <dbReference type="ChEBI" id="CHEBI:29108"/>
        <label>1</label>
    </ligand>
</feature>
<evidence type="ECO:0000256" key="15">
    <source>
        <dbReference type="ARBA" id="ARBA00023324"/>
    </source>
</evidence>
<dbReference type="GO" id="GO:0006950">
    <property type="term" value="P:response to stress"/>
    <property type="evidence" value="ECO:0000318"/>
    <property type="project" value="GO_Central"/>
</dbReference>
<dbReference type="InterPro" id="IPR002016">
    <property type="entry name" value="Haem_peroxidase"/>
</dbReference>
<keyword evidence="11 21" id="KW-0560">Oxidoreductase</keyword>
<comment type="cofactor">
    <cofactor evidence="18 21">
        <name>Ca(2+)</name>
        <dbReference type="ChEBI" id="CHEBI:29108"/>
    </cofactor>
    <text evidence="18 21">Binds 2 calcium ions per subunit.</text>
</comment>
<comment type="function">
    <text evidence="2">Removal of H(2)O(2), oxidation of toxic reductants, biosynthesis and degradation of lignin, suberization, auxin catabolism, response to environmental stresses such as wounding, pathogen attack and oxidative stress. These functions might be dependent on each isozyme/isoform in each plant tissue.</text>
</comment>
<sequence>MMRCTSPSAALALGLVFVAFVSQCYGNLHVGYYNGKCWNYNAEEIVFNVVKAQFAKDPTIVAGLIRLQFHDCIVRGCDASVLLNGPKSEKTAKPNLSLRGFYVVDAAKAALEKACPGVVSCADVLNMAARSAVFLAGGKWYFVETGRRDGFVSRQSDAIAYLPSENMQVRDALHLFATRGLSKEDFVVLLGGHSVGTTHCDKFNHRLYNYHNTGKPDARMNTDMLYALKKTCPRNGKQNKHVYFSYNPKSHYRMDNSYYKQLLVNQGILEIDANIASSPLTNSIVKKLAYAPGYFESRFGPAMVNMGRIGVLTGKQGEVRRYCGAVNHHKH</sequence>
<dbReference type="PRINTS" id="PR00458">
    <property type="entry name" value="PEROXIDASE"/>
</dbReference>
<dbReference type="GO" id="GO:0042744">
    <property type="term" value="P:hydrogen peroxide catabolic process"/>
    <property type="evidence" value="ECO:0007669"/>
    <property type="project" value="UniProtKB-KW"/>
</dbReference>
<evidence type="ECO:0000313" key="24">
    <source>
        <dbReference type="RefSeq" id="XP_021861233.1"/>
    </source>
</evidence>
<keyword evidence="12 18" id="KW-0408">Iron</keyword>
<dbReference type="EC" id="1.11.1.7" evidence="4 21"/>
<keyword evidence="10 18" id="KW-0106">Calcium</keyword>
<evidence type="ECO:0000256" key="17">
    <source>
        <dbReference type="PIRSR" id="PIRSR600823-2"/>
    </source>
</evidence>
<dbReference type="PROSITE" id="PS00436">
    <property type="entry name" value="PEROXIDASE_2"/>
    <property type="match status" value="1"/>
</dbReference>
<name>A0A9R0K865_SPIOL</name>
<comment type="subcellular location">
    <subcellularLocation>
        <location evidence="3 21">Secreted</location>
    </subcellularLocation>
</comment>